<dbReference type="ExpressionAtlas" id="N1R377">
    <property type="expression patterns" value="baseline"/>
</dbReference>
<dbReference type="InterPro" id="IPR009003">
    <property type="entry name" value="Peptidase_S1_PA"/>
</dbReference>
<reference evidence="1" key="1">
    <citation type="submission" date="2015-06" db="UniProtKB">
        <authorList>
            <consortium name="EnsemblPlants"/>
        </authorList>
    </citation>
    <scope>IDENTIFICATION</scope>
</reference>
<dbReference type="EnsemblPlants" id="EMT15263">
    <property type="protein sequence ID" value="EMT15263"/>
    <property type="gene ID" value="F775_10876"/>
</dbReference>
<evidence type="ECO:0000313" key="1">
    <source>
        <dbReference type="EnsemblPlants" id="EMT15263"/>
    </source>
</evidence>
<dbReference type="AlphaFoldDB" id="N1R377"/>
<accession>N1R377</accession>
<dbReference type="PANTHER" id="PTHR47389:SF5">
    <property type="entry name" value="OS09G0436700 PROTEIN"/>
    <property type="match status" value="1"/>
</dbReference>
<proteinExistence type="predicted"/>
<dbReference type="SUPFAM" id="SSF50494">
    <property type="entry name" value="Trypsin-like serine proteases"/>
    <property type="match status" value="1"/>
</dbReference>
<name>N1R377_AEGTA</name>
<dbReference type="SUPFAM" id="SSF50156">
    <property type="entry name" value="PDZ domain-like"/>
    <property type="match status" value="1"/>
</dbReference>
<dbReference type="PANTHER" id="PTHR47389">
    <property type="entry name" value="OS09G0436400 PROTEIN"/>
    <property type="match status" value="1"/>
</dbReference>
<protein>
    <submittedName>
        <fullName evidence="1">Uncharacterized protein</fullName>
    </submittedName>
</protein>
<dbReference type="InterPro" id="IPR036034">
    <property type="entry name" value="PDZ_sf"/>
</dbReference>
<dbReference type="Gene3D" id="2.30.42.10">
    <property type="match status" value="1"/>
</dbReference>
<organism evidence="1">
    <name type="scientific">Aegilops tauschii</name>
    <name type="common">Tausch's goatgrass</name>
    <name type="synonym">Aegilops squarrosa</name>
    <dbReference type="NCBI Taxonomy" id="37682"/>
    <lineage>
        <taxon>Eukaryota</taxon>
        <taxon>Viridiplantae</taxon>
        <taxon>Streptophyta</taxon>
        <taxon>Embryophyta</taxon>
        <taxon>Tracheophyta</taxon>
        <taxon>Spermatophyta</taxon>
        <taxon>Magnoliopsida</taxon>
        <taxon>Liliopsida</taxon>
        <taxon>Poales</taxon>
        <taxon>Poaceae</taxon>
        <taxon>BOP clade</taxon>
        <taxon>Pooideae</taxon>
        <taxon>Triticodae</taxon>
        <taxon>Triticeae</taxon>
        <taxon>Triticinae</taxon>
        <taxon>Aegilops</taxon>
    </lineage>
</organism>
<sequence>MKNFSATARQQRGREKYFNKLDSQMKLPHRSLQSLGLDHKEFLPVRAHATKIILKAAKFVVFLSSYIDNKLLRQCSGFLIEWDENSKDAVVLTSTHLICCEDSLNEWSGEHKYAPDAEVYIQLADDRIKAQLLYYHKHYGFALIRVTMGRPAELAHFGNEVNLAQLLYVLGRDENFNIQLSNGRVQYEGLTIYEYHHHIHIEAVVHELHAFIDSRLIVRILHFDIDHTNVVVHTWRASHRNGNVMGMASLSANMGFIPSPVLLKCLHLWRVHGCIPRIQLGMKFSPIIFQNLIYIEKISRECNTERGLIVEEVARGSVVEKLDMRNGDIILSVNGECVSTTVELELMLLRICEDNLVRGNGLGSNVDIPVDVFYRNRGRKCNPDRMRLTTIMSDDVEIIEEAYVDLTLE</sequence>
<dbReference type="Pfam" id="PF13365">
    <property type="entry name" value="Trypsin_2"/>
    <property type="match status" value="1"/>
</dbReference>